<dbReference type="Proteomes" id="UP000834106">
    <property type="component" value="Chromosome 2"/>
</dbReference>
<keyword evidence="5" id="KW-0804">Transcription</keyword>
<accession>A0AAD1YRQ6</accession>
<reference evidence="9" key="1">
    <citation type="submission" date="2023-05" db="EMBL/GenBank/DDBJ databases">
        <authorList>
            <person name="Huff M."/>
        </authorList>
    </citation>
    <scope>NUCLEOTIDE SEQUENCE</scope>
</reference>
<protein>
    <recommendedName>
        <fullName evidence="8">AP2/ERF domain-containing protein</fullName>
    </recommendedName>
</protein>
<comment type="subcellular location">
    <subcellularLocation>
        <location evidence="1">Nucleus</location>
    </subcellularLocation>
</comment>
<keyword evidence="4" id="KW-0238">DNA-binding</keyword>
<proteinExistence type="predicted"/>
<dbReference type="InterPro" id="IPR001471">
    <property type="entry name" value="AP2/ERF_dom"/>
</dbReference>
<evidence type="ECO:0000259" key="8">
    <source>
        <dbReference type="SMART" id="SM00380"/>
    </source>
</evidence>
<dbReference type="SUPFAM" id="SSF54171">
    <property type="entry name" value="DNA-binding domain"/>
    <property type="match status" value="2"/>
</dbReference>
<dbReference type="Gene3D" id="3.30.730.10">
    <property type="entry name" value="AP2/ERF domain"/>
    <property type="match status" value="2"/>
</dbReference>
<dbReference type="InterPro" id="IPR036955">
    <property type="entry name" value="AP2/ERF_dom_sf"/>
</dbReference>
<dbReference type="CDD" id="cd00018">
    <property type="entry name" value="AP2"/>
    <property type="match status" value="1"/>
</dbReference>
<feature type="compositionally biased region" description="Basic and acidic residues" evidence="7">
    <location>
        <begin position="380"/>
        <end position="391"/>
    </location>
</feature>
<evidence type="ECO:0000256" key="2">
    <source>
        <dbReference type="ARBA" id="ARBA00022737"/>
    </source>
</evidence>
<dbReference type="AlphaFoldDB" id="A0AAD1YRQ6"/>
<evidence type="ECO:0000256" key="4">
    <source>
        <dbReference type="ARBA" id="ARBA00023125"/>
    </source>
</evidence>
<evidence type="ECO:0000313" key="9">
    <source>
        <dbReference type="EMBL" id="CAI9755329.1"/>
    </source>
</evidence>
<evidence type="ECO:0000256" key="5">
    <source>
        <dbReference type="ARBA" id="ARBA00023163"/>
    </source>
</evidence>
<dbReference type="PANTHER" id="PTHR32467:SF81">
    <property type="entry name" value="OS06G0145700 PROTEIN"/>
    <property type="match status" value="1"/>
</dbReference>
<feature type="domain" description="AP2/ERF" evidence="8">
    <location>
        <begin position="179"/>
        <end position="243"/>
    </location>
</feature>
<dbReference type="FunFam" id="3.30.730.10:FF:000002">
    <property type="entry name" value="AP2-like ethylene-responsive transcription factor"/>
    <property type="match status" value="1"/>
</dbReference>
<dbReference type="PANTHER" id="PTHR32467">
    <property type="entry name" value="AP2-LIKE ETHYLENE-RESPONSIVE TRANSCRIPTION FACTOR"/>
    <property type="match status" value="1"/>
</dbReference>
<dbReference type="Pfam" id="PF00847">
    <property type="entry name" value="AP2"/>
    <property type="match status" value="1"/>
</dbReference>
<dbReference type="SMART" id="SM00380">
    <property type="entry name" value="AP2"/>
    <property type="match status" value="2"/>
</dbReference>
<evidence type="ECO:0000256" key="7">
    <source>
        <dbReference type="SAM" id="MobiDB-lite"/>
    </source>
</evidence>
<dbReference type="GO" id="GO:0003700">
    <property type="term" value="F:DNA-binding transcription factor activity"/>
    <property type="evidence" value="ECO:0007669"/>
    <property type="project" value="InterPro"/>
</dbReference>
<dbReference type="InterPro" id="IPR016177">
    <property type="entry name" value="DNA-bd_dom_sf"/>
</dbReference>
<dbReference type="PRINTS" id="PR00367">
    <property type="entry name" value="ETHRSPELEMNT"/>
</dbReference>
<sequence length="404" mass="45561">MEISAKFETSPEKCSISADVQETKCVKRRRRSPPVVAVSCNNQQIEQQQPQAFRVDQTAAAAAVAAASATATTTTTKRSSRFRGVSRHRWTGRYEAHLWDKGTWNATQKKKGKQGAYDEEEAAARAYDLAAIKYWGTSTTNFPISDYEKEREIMQNVTREEYLASLRRSSSGFARGASKYRGVARHHHNGRWEARIGRIFGNRYLYLGTYNTQEEAAHAYDIAAIEYRGINAVTNFDLSTYIRWLRPDANSVGFQGLISENEAQQSTYNYINNANKETKFSTPTSFAINNPVISEKHEIIERKMPLSPSNKTPSPTALGLLLRSSMFKDLVEKTTSASNEETEKDKTKIKLHIVGEEDNFVFYNGNNHVTNYAFPSNMEKLPRLDPSEKDASSSCNGRGQPFRT</sequence>
<dbReference type="GO" id="GO:0005634">
    <property type="term" value="C:nucleus"/>
    <property type="evidence" value="ECO:0007669"/>
    <property type="project" value="UniProtKB-SubCell"/>
</dbReference>
<keyword evidence="10" id="KW-1185">Reference proteome</keyword>
<organism evidence="9 10">
    <name type="scientific">Fraxinus pennsylvanica</name>
    <dbReference type="NCBI Taxonomy" id="56036"/>
    <lineage>
        <taxon>Eukaryota</taxon>
        <taxon>Viridiplantae</taxon>
        <taxon>Streptophyta</taxon>
        <taxon>Embryophyta</taxon>
        <taxon>Tracheophyta</taxon>
        <taxon>Spermatophyta</taxon>
        <taxon>Magnoliopsida</taxon>
        <taxon>eudicotyledons</taxon>
        <taxon>Gunneridae</taxon>
        <taxon>Pentapetalae</taxon>
        <taxon>asterids</taxon>
        <taxon>lamiids</taxon>
        <taxon>Lamiales</taxon>
        <taxon>Oleaceae</taxon>
        <taxon>Oleeae</taxon>
        <taxon>Fraxinus</taxon>
    </lineage>
</organism>
<keyword evidence="3" id="KW-0805">Transcription regulation</keyword>
<evidence type="ECO:0000313" key="10">
    <source>
        <dbReference type="Proteomes" id="UP000834106"/>
    </source>
</evidence>
<evidence type="ECO:0000256" key="1">
    <source>
        <dbReference type="ARBA" id="ARBA00004123"/>
    </source>
</evidence>
<dbReference type="EMBL" id="OU503037">
    <property type="protein sequence ID" value="CAI9755329.1"/>
    <property type="molecule type" value="Genomic_DNA"/>
</dbReference>
<feature type="domain" description="AP2/ERF" evidence="8">
    <location>
        <begin position="81"/>
        <end position="149"/>
    </location>
</feature>
<evidence type="ECO:0000256" key="3">
    <source>
        <dbReference type="ARBA" id="ARBA00023015"/>
    </source>
</evidence>
<name>A0AAD1YRQ6_9LAMI</name>
<dbReference type="GO" id="GO:0003677">
    <property type="term" value="F:DNA binding"/>
    <property type="evidence" value="ECO:0007669"/>
    <property type="project" value="UniProtKB-KW"/>
</dbReference>
<evidence type="ECO:0000256" key="6">
    <source>
        <dbReference type="ARBA" id="ARBA00023242"/>
    </source>
</evidence>
<feature type="compositionally biased region" description="Polar residues" evidence="7">
    <location>
        <begin position="392"/>
        <end position="404"/>
    </location>
</feature>
<gene>
    <name evidence="9" type="ORF">FPE_LOCUS2760</name>
</gene>
<keyword evidence="2" id="KW-0677">Repeat</keyword>
<keyword evidence="6" id="KW-0539">Nucleus</keyword>
<feature type="region of interest" description="Disordered" evidence="7">
    <location>
        <begin position="380"/>
        <end position="404"/>
    </location>
</feature>